<name>A0A5C6BG43_9BACT</name>
<dbReference type="RefSeq" id="WP_146409071.1">
    <property type="nucleotide sequence ID" value="NZ_SJPU01000003.1"/>
</dbReference>
<proteinExistence type="predicted"/>
<evidence type="ECO:0000313" key="2">
    <source>
        <dbReference type="EMBL" id="TWU10662.1"/>
    </source>
</evidence>
<dbReference type="AlphaFoldDB" id="A0A5C6BG43"/>
<sequence length="236" mass="25331">MSRIVARPADSALPDTSIDIEAIVRRVLMQLRPETASGDASARSEPAVPTSLSFDAGVCSLEDINTIDVSIKHLQLSSRTVVTPAARDELRRRGIVTEKSAATSNSDRHRSKPQPGTRAINLQCDGEVAEHLFAAVKKQVRTRGVRLCDRASVEVILSSRPATTAHQRTGPDRCVVAINRVDDVSRFIAELSPNTFVLDIAHLHLVAIATTIASIAKPTSQAFTSIPRITVAGGLS</sequence>
<comment type="caution">
    <text evidence="2">The sequence shown here is derived from an EMBL/GenBank/DDBJ whole genome shotgun (WGS) entry which is preliminary data.</text>
</comment>
<protein>
    <submittedName>
        <fullName evidence="2">Uncharacterized protein</fullName>
    </submittedName>
</protein>
<feature type="region of interest" description="Disordered" evidence="1">
    <location>
        <begin position="92"/>
        <end position="118"/>
    </location>
</feature>
<keyword evidence="3" id="KW-1185">Reference proteome</keyword>
<evidence type="ECO:0000256" key="1">
    <source>
        <dbReference type="SAM" id="MobiDB-lite"/>
    </source>
</evidence>
<evidence type="ECO:0000313" key="3">
    <source>
        <dbReference type="Proteomes" id="UP000319908"/>
    </source>
</evidence>
<dbReference type="Proteomes" id="UP000319908">
    <property type="component" value="Unassembled WGS sequence"/>
</dbReference>
<gene>
    <name evidence="2" type="ORF">Poly21_45680</name>
</gene>
<accession>A0A5C6BG43</accession>
<reference evidence="2 3" key="1">
    <citation type="journal article" date="2020" name="Antonie Van Leeuwenhoek">
        <title>Rhodopirellula heiligendammensis sp. nov., Rhodopirellula pilleata sp. nov., and Rhodopirellula solitaria sp. nov. isolated from natural or artificial marine surfaces in Northern Germany and California, USA, and emended description of the genus Rhodopirellula.</title>
        <authorList>
            <person name="Kallscheuer N."/>
            <person name="Wiegand S."/>
            <person name="Jogler M."/>
            <person name="Boedeker C."/>
            <person name="Peeters S.H."/>
            <person name="Rast P."/>
            <person name="Heuer A."/>
            <person name="Jetten M.S.M."/>
            <person name="Rohde M."/>
            <person name="Jogler C."/>
        </authorList>
    </citation>
    <scope>NUCLEOTIDE SEQUENCE [LARGE SCALE GENOMIC DNA]</scope>
    <source>
        <strain evidence="2 3">Poly21</strain>
    </source>
</reference>
<organism evidence="2 3">
    <name type="scientific">Allorhodopirellula heiligendammensis</name>
    <dbReference type="NCBI Taxonomy" id="2714739"/>
    <lineage>
        <taxon>Bacteria</taxon>
        <taxon>Pseudomonadati</taxon>
        <taxon>Planctomycetota</taxon>
        <taxon>Planctomycetia</taxon>
        <taxon>Pirellulales</taxon>
        <taxon>Pirellulaceae</taxon>
        <taxon>Allorhodopirellula</taxon>
    </lineage>
</organism>
<dbReference type="OrthoDB" id="262107at2"/>
<dbReference type="EMBL" id="SJPU01000003">
    <property type="protein sequence ID" value="TWU10662.1"/>
    <property type="molecule type" value="Genomic_DNA"/>
</dbReference>